<accession>A0A084VYG6</accession>
<reference evidence="1 3" key="1">
    <citation type="journal article" date="2014" name="BMC Genomics">
        <title>Genome sequence of Anopheles sinensis provides insight into genetics basis of mosquito competence for malaria parasites.</title>
        <authorList>
            <person name="Zhou D."/>
            <person name="Zhang D."/>
            <person name="Ding G."/>
            <person name="Shi L."/>
            <person name="Hou Q."/>
            <person name="Ye Y."/>
            <person name="Xu Y."/>
            <person name="Zhou H."/>
            <person name="Xiong C."/>
            <person name="Li S."/>
            <person name="Yu J."/>
            <person name="Hong S."/>
            <person name="Yu X."/>
            <person name="Zou P."/>
            <person name="Chen C."/>
            <person name="Chang X."/>
            <person name="Wang W."/>
            <person name="Lv Y."/>
            <person name="Sun Y."/>
            <person name="Ma L."/>
            <person name="Shen B."/>
            <person name="Zhu C."/>
        </authorList>
    </citation>
    <scope>NUCLEOTIDE SEQUENCE [LARGE SCALE GENOMIC DNA]</scope>
</reference>
<protein>
    <submittedName>
        <fullName evidence="1 2">Uncharacterized protein</fullName>
    </submittedName>
</protein>
<proteinExistence type="predicted"/>
<keyword evidence="3" id="KW-1185">Reference proteome</keyword>
<evidence type="ECO:0000313" key="1">
    <source>
        <dbReference type="EMBL" id="KFB43010.1"/>
    </source>
</evidence>
<gene>
    <name evidence="1" type="ORF">ZHAS_00010682</name>
</gene>
<dbReference type="AlphaFoldDB" id="A0A084VYG6"/>
<sequence length="99" mass="10870">MELPPNTLQLAVSSVAVSRKIGTLRPITNRPSAHIHNTFRKRGVTLPRCALPYFATTTNVLGTTPQALIMNSKPSNHLLIRSPHVHPMPAVHPPLINNE</sequence>
<dbReference type="Proteomes" id="UP000030765">
    <property type="component" value="Unassembled WGS sequence"/>
</dbReference>
<dbReference type="EnsemblMetazoa" id="ASIC010682-RA">
    <property type="protein sequence ID" value="ASIC010682-PA"/>
    <property type="gene ID" value="ASIC010682"/>
</dbReference>
<name>A0A084VYG6_ANOSI</name>
<evidence type="ECO:0000313" key="2">
    <source>
        <dbReference type="EnsemblMetazoa" id="ASIC010682-PA"/>
    </source>
</evidence>
<dbReference type="EMBL" id="KE525231">
    <property type="protein sequence ID" value="KFB43010.1"/>
    <property type="molecule type" value="Genomic_DNA"/>
</dbReference>
<dbReference type="VEuPathDB" id="VectorBase:ASIC010682"/>
<organism evidence="1">
    <name type="scientific">Anopheles sinensis</name>
    <name type="common">Mosquito</name>
    <dbReference type="NCBI Taxonomy" id="74873"/>
    <lineage>
        <taxon>Eukaryota</taxon>
        <taxon>Metazoa</taxon>
        <taxon>Ecdysozoa</taxon>
        <taxon>Arthropoda</taxon>
        <taxon>Hexapoda</taxon>
        <taxon>Insecta</taxon>
        <taxon>Pterygota</taxon>
        <taxon>Neoptera</taxon>
        <taxon>Endopterygota</taxon>
        <taxon>Diptera</taxon>
        <taxon>Nematocera</taxon>
        <taxon>Culicoidea</taxon>
        <taxon>Culicidae</taxon>
        <taxon>Anophelinae</taxon>
        <taxon>Anopheles</taxon>
    </lineage>
</organism>
<reference evidence="2" key="2">
    <citation type="submission" date="2020-05" db="UniProtKB">
        <authorList>
            <consortium name="EnsemblMetazoa"/>
        </authorList>
    </citation>
    <scope>IDENTIFICATION</scope>
</reference>
<dbReference type="EMBL" id="ATLV01018366">
    <property type="status" value="NOT_ANNOTATED_CDS"/>
    <property type="molecule type" value="Genomic_DNA"/>
</dbReference>
<evidence type="ECO:0000313" key="3">
    <source>
        <dbReference type="Proteomes" id="UP000030765"/>
    </source>
</evidence>